<evidence type="ECO:0000313" key="5">
    <source>
        <dbReference type="Proteomes" id="UP000807769"/>
    </source>
</evidence>
<feature type="domain" description="Peptidase C14 caspase" evidence="3">
    <location>
        <begin position="23"/>
        <end position="340"/>
    </location>
</feature>
<dbReference type="GO" id="GO:0006508">
    <property type="term" value="P:proteolysis"/>
    <property type="evidence" value="ECO:0007669"/>
    <property type="project" value="InterPro"/>
</dbReference>
<evidence type="ECO:0000256" key="2">
    <source>
        <dbReference type="SAM" id="MobiDB-lite"/>
    </source>
</evidence>
<comment type="caution">
    <text evidence="4">The sequence shown here is derived from an EMBL/GenBank/DDBJ whole genome shotgun (WGS) entry which is preliminary data.</text>
</comment>
<comment type="similarity">
    <text evidence="1">Belongs to the peptidase C14B family.</text>
</comment>
<dbReference type="PANTHER" id="PTHR48104:SF30">
    <property type="entry name" value="METACASPASE-1"/>
    <property type="match status" value="1"/>
</dbReference>
<gene>
    <name evidence="4" type="ORF">BJ212DRAFT_1351129</name>
</gene>
<dbReference type="OrthoDB" id="3223806at2759"/>
<dbReference type="GO" id="GO:0004197">
    <property type="term" value="F:cysteine-type endopeptidase activity"/>
    <property type="evidence" value="ECO:0007669"/>
    <property type="project" value="InterPro"/>
</dbReference>
<reference evidence="4" key="1">
    <citation type="journal article" date="2020" name="New Phytol.">
        <title>Comparative genomics reveals dynamic genome evolution in host specialist ectomycorrhizal fungi.</title>
        <authorList>
            <person name="Lofgren L.A."/>
            <person name="Nguyen N.H."/>
            <person name="Vilgalys R."/>
            <person name="Ruytinx J."/>
            <person name="Liao H.L."/>
            <person name="Branco S."/>
            <person name="Kuo A."/>
            <person name="LaButti K."/>
            <person name="Lipzen A."/>
            <person name="Andreopoulos W."/>
            <person name="Pangilinan J."/>
            <person name="Riley R."/>
            <person name="Hundley H."/>
            <person name="Na H."/>
            <person name="Barry K."/>
            <person name="Grigoriev I.V."/>
            <person name="Stajich J.E."/>
            <person name="Kennedy P.G."/>
        </authorList>
    </citation>
    <scope>NUCLEOTIDE SEQUENCE</scope>
    <source>
        <strain evidence="4">MN1</strain>
    </source>
</reference>
<dbReference type="RefSeq" id="XP_041193555.1">
    <property type="nucleotide sequence ID" value="XM_041335526.1"/>
</dbReference>
<feature type="region of interest" description="Disordered" evidence="2">
    <location>
        <begin position="194"/>
        <end position="218"/>
    </location>
</feature>
<dbReference type="InterPro" id="IPR011600">
    <property type="entry name" value="Pept_C14_caspase"/>
</dbReference>
<dbReference type="InterPro" id="IPR050452">
    <property type="entry name" value="Metacaspase"/>
</dbReference>
<proteinExistence type="inferred from homology"/>
<organism evidence="4 5">
    <name type="scientific">Suillus subaureus</name>
    <dbReference type="NCBI Taxonomy" id="48587"/>
    <lineage>
        <taxon>Eukaryota</taxon>
        <taxon>Fungi</taxon>
        <taxon>Dikarya</taxon>
        <taxon>Basidiomycota</taxon>
        <taxon>Agaricomycotina</taxon>
        <taxon>Agaricomycetes</taxon>
        <taxon>Agaricomycetidae</taxon>
        <taxon>Boletales</taxon>
        <taxon>Suillineae</taxon>
        <taxon>Suillaceae</taxon>
        <taxon>Suillus</taxon>
    </lineage>
</organism>
<dbReference type="Proteomes" id="UP000807769">
    <property type="component" value="Unassembled WGS sequence"/>
</dbReference>
<accession>A0A9P7JE26</accession>
<evidence type="ECO:0000259" key="3">
    <source>
        <dbReference type="Pfam" id="PF00656"/>
    </source>
</evidence>
<dbReference type="Pfam" id="PF00656">
    <property type="entry name" value="Peptidase_C14"/>
    <property type="match status" value="1"/>
</dbReference>
<sequence>MDARHIPGGGDDKKISEWKVEVRRALIVAVEKAAGFPSLPQAHVDALRMRDFLVNSRGYPPENITIMMHHKNILPELYPSRANILREIGSMVRRTSPHDYLFFHYFGYGDQVTCKHNTESDGEDEAILTYTGKRIIDNVLKERLVDPLPQGAKLFALWDCCHSHTMLDLEHYKCNELWSAPFKVLSGLGRKTKSFGESPSARFLKDSSEDQSSINDDSQARFGSLTTDNIGLGPRASSPDTYLPKCTLDCPLTLPGEWVKAHVVSLSACRDDELACDDNVTGETVTKFFIDYLERNPKASYYDLLSYIRHKVDGITRKLNSVEKENEDSNLISQRPSYSSHYRLDMLQMVDL</sequence>
<dbReference type="PANTHER" id="PTHR48104">
    <property type="entry name" value="METACASPASE-4"/>
    <property type="match status" value="1"/>
</dbReference>
<dbReference type="EMBL" id="JABBWG010000014">
    <property type="protein sequence ID" value="KAG1817136.1"/>
    <property type="molecule type" value="Genomic_DNA"/>
</dbReference>
<dbReference type="AlphaFoldDB" id="A0A9P7JE26"/>
<evidence type="ECO:0000313" key="4">
    <source>
        <dbReference type="EMBL" id="KAG1817136.1"/>
    </source>
</evidence>
<name>A0A9P7JE26_9AGAM</name>
<dbReference type="GeneID" id="64629543"/>
<protein>
    <submittedName>
        <fullName evidence="4">Peptidase C14, caspase domain-containing protein</fullName>
    </submittedName>
</protein>
<dbReference type="Gene3D" id="3.40.50.12660">
    <property type="match status" value="2"/>
</dbReference>
<evidence type="ECO:0000256" key="1">
    <source>
        <dbReference type="ARBA" id="ARBA00009005"/>
    </source>
</evidence>
<dbReference type="GO" id="GO:0005737">
    <property type="term" value="C:cytoplasm"/>
    <property type="evidence" value="ECO:0007669"/>
    <property type="project" value="TreeGrafter"/>
</dbReference>
<keyword evidence="5" id="KW-1185">Reference proteome</keyword>